<feature type="compositionally biased region" description="Polar residues" evidence="2">
    <location>
        <begin position="989"/>
        <end position="1007"/>
    </location>
</feature>
<dbReference type="InterPro" id="IPR000408">
    <property type="entry name" value="Reg_chr_condens"/>
</dbReference>
<dbReference type="Pfam" id="PF13540">
    <property type="entry name" value="RCC1_2"/>
    <property type="match status" value="4"/>
</dbReference>
<feature type="repeat" description="RCC1" evidence="1">
    <location>
        <begin position="329"/>
        <end position="401"/>
    </location>
</feature>
<dbReference type="InterPro" id="IPR051553">
    <property type="entry name" value="Ran_GTPase-activating"/>
</dbReference>
<evidence type="ECO:0008006" key="5">
    <source>
        <dbReference type="Google" id="ProtNLM"/>
    </source>
</evidence>
<feature type="repeat" description="RCC1" evidence="1">
    <location>
        <begin position="402"/>
        <end position="500"/>
    </location>
</feature>
<dbReference type="EMBL" id="JABANP010000119">
    <property type="protein sequence ID" value="KAF4689645.1"/>
    <property type="molecule type" value="Genomic_DNA"/>
</dbReference>
<dbReference type="PANTHER" id="PTHR45982">
    <property type="entry name" value="REGULATOR OF CHROMOSOME CONDENSATION"/>
    <property type="match status" value="1"/>
</dbReference>
<evidence type="ECO:0000256" key="1">
    <source>
        <dbReference type="PROSITE-ProRule" id="PRU00235"/>
    </source>
</evidence>
<accession>A0A7J6P0J8</accession>
<feature type="repeat" description="RCC1" evidence="1">
    <location>
        <begin position="501"/>
        <end position="552"/>
    </location>
</feature>
<evidence type="ECO:0000313" key="4">
    <source>
        <dbReference type="Proteomes" id="UP000541610"/>
    </source>
</evidence>
<gene>
    <name evidence="3" type="ORF">FOZ60_001340</name>
</gene>
<evidence type="ECO:0000256" key="2">
    <source>
        <dbReference type="SAM" id="MobiDB-lite"/>
    </source>
</evidence>
<proteinExistence type="predicted"/>
<feature type="region of interest" description="Disordered" evidence="2">
    <location>
        <begin position="960"/>
        <end position="1007"/>
    </location>
</feature>
<dbReference type="PROSITE" id="PS00626">
    <property type="entry name" value="RCC1_2"/>
    <property type="match status" value="1"/>
</dbReference>
<name>A0A7J6P0J8_PEROL</name>
<dbReference type="Gene3D" id="2.130.10.30">
    <property type="entry name" value="Regulator of chromosome condensation 1/beta-lactamase-inhibitor protein II"/>
    <property type="match status" value="1"/>
</dbReference>
<dbReference type="PANTHER" id="PTHR45982:SF1">
    <property type="entry name" value="REGULATOR OF CHROMOSOME CONDENSATION"/>
    <property type="match status" value="1"/>
</dbReference>
<feature type="repeat" description="RCC1" evidence="1">
    <location>
        <begin position="267"/>
        <end position="328"/>
    </location>
</feature>
<dbReference type="PROSITE" id="PS50012">
    <property type="entry name" value="RCC1_3"/>
    <property type="match status" value="4"/>
</dbReference>
<sequence length="1120" mass="120710">MLAILTGSYLGYSWPSRNGFILCTVMYRFTDFAELQGISESAQIFGEKPRHVIDAYEFVAISILLAARLSLEDKLQLLFKLFHLNTNSGGLAQGELSLLLRSVTRAVAKFHRSLGTTAIDADIPKNLAADDFAKDVLEQWGTKNGLLTRQNLCRWAGTDGTALRLDQVDAIIGDFLSVLQFTAGESHQSIANTVLVNHQYIPTVSADGFSKHYYQANINRFLYGCGVGIGDPPTIDTRPIPLLSMDSVEVVKIATKESHSLFLDRDGRLFACGSGFCGILGMGNTLDCTTPKLVPFAPQDREGSSSLGRVKVIDIATGIRHTVAVTDSGDVYCWGNNDVDQLGLAMEESHEACLERAYDHRTGGTFTYAPRPVLLGSLKRRGIRARMVGCTNFSTVVVTDDDRIFAWGLNSRGQCGVASKEGALCMERCVHLEEHIAPECAVRTIPIPAEINFKRFDGANYPPPENSREGGETAREWHGLPGKIISLACGAAHIIAIDDGHNAWTWGDNSSGQLAYSSPEPYSQHPQLISSVSGLCVKAAAGRSMTMLMTSLLRVTIDIPENPGASSSGTRMDRLPTVVYGLPLAGATEWTTMPQSRPARSTPLICIEDSHKDYGTSASVMRAMNPALRQSIVLLDRGLSEGTWLKLSSSDGGFRIHTLSGGTAFSGPQNAIPAHSPTAASNAAIDVELMAPRDSTACEFLQDCPGRVCVFDISSSPEIATTAASEQTSDHNIHVSQRCRTATEVLAKKVHEAGGKGCIVILPPEVTTTDLTLPHDTLPADFFTGCISTTDGRRLIELMKAAELEGTPPRGTGEDIHNLRTGKVSDSELLPASGDTKAHPGRNQFVGEINGRETHVLPETGEGCPALPPLIFPRNEWSSAHLISVRYDPLEEKLVDIASYKPSAILIAQSEEEEVHVEAFKLPQGLERGDCPIAVVSHTDGKTIRTAAGQAKVHGGELLVTPDHHRSVPPPDEDGSDLGGSADGKPIGLNSSVPYPTTSGSEHSSVGASLELDTDECGLFVFGKGSHHTLKGWYVAELHGKRLRDVAAEDELCRAVSIGGEVFHWRAGATRISQERFHPSDAGCAGAYEVKKLFAGTRHTFLLADAAYGDQYRRLLSRMS</sequence>
<comment type="caution">
    <text evidence="3">The sequence shown here is derived from an EMBL/GenBank/DDBJ whole genome shotgun (WGS) entry which is preliminary data.</text>
</comment>
<evidence type="ECO:0000313" key="3">
    <source>
        <dbReference type="EMBL" id="KAF4689645.1"/>
    </source>
</evidence>
<dbReference type="Proteomes" id="UP000541610">
    <property type="component" value="Unassembled WGS sequence"/>
</dbReference>
<protein>
    <recommendedName>
        <fullName evidence="5">E3 ubiquitin-protein ligase herc2</fullName>
    </recommendedName>
</protein>
<organism evidence="3 4">
    <name type="scientific">Perkinsus olseni</name>
    <name type="common">Perkinsus atlanticus</name>
    <dbReference type="NCBI Taxonomy" id="32597"/>
    <lineage>
        <taxon>Eukaryota</taxon>
        <taxon>Sar</taxon>
        <taxon>Alveolata</taxon>
        <taxon>Perkinsozoa</taxon>
        <taxon>Perkinsea</taxon>
        <taxon>Perkinsida</taxon>
        <taxon>Perkinsidae</taxon>
        <taxon>Perkinsus</taxon>
    </lineage>
</organism>
<dbReference type="OrthoDB" id="5370059at2759"/>
<dbReference type="InterPro" id="IPR009091">
    <property type="entry name" value="RCC1/BLIP-II"/>
</dbReference>
<reference evidence="3 4" key="1">
    <citation type="submission" date="2020-04" db="EMBL/GenBank/DDBJ databases">
        <title>Perkinsus olseni comparative genomics.</title>
        <authorList>
            <person name="Bogema D.R."/>
        </authorList>
    </citation>
    <scope>NUCLEOTIDE SEQUENCE [LARGE SCALE GENOMIC DNA]</scope>
    <source>
        <strain evidence="3">00978-12</strain>
    </source>
</reference>
<dbReference type="AlphaFoldDB" id="A0A7J6P0J8"/>
<dbReference type="SUPFAM" id="SSF50985">
    <property type="entry name" value="RCC1/BLIP-II"/>
    <property type="match status" value="1"/>
</dbReference>